<evidence type="ECO:0000313" key="2">
    <source>
        <dbReference type="Proteomes" id="UP001634394"/>
    </source>
</evidence>
<dbReference type="EMBL" id="JBJQND010000017">
    <property type="protein sequence ID" value="KAL3842242.1"/>
    <property type="molecule type" value="Genomic_DNA"/>
</dbReference>
<name>A0ABD3U1G1_SINWO</name>
<dbReference type="Proteomes" id="UP001634394">
    <property type="component" value="Unassembled WGS sequence"/>
</dbReference>
<reference evidence="1 2" key="1">
    <citation type="submission" date="2024-11" db="EMBL/GenBank/DDBJ databases">
        <title>Chromosome-level genome assembly of the freshwater bivalve Anodonta woodiana.</title>
        <authorList>
            <person name="Chen X."/>
        </authorList>
    </citation>
    <scope>NUCLEOTIDE SEQUENCE [LARGE SCALE GENOMIC DNA]</scope>
    <source>
        <strain evidence="1">MN2024</strain>
        <tissue evidence="1">Gills</tissue>
    </source>
</reference>
<keyword evidence="2" id="KW-1185">Reference proteome</keyword>
<accession>A0ABD3U1G1</accession>
<comment type="caution">
    <text evidence="1">The sequence shown here is derived from an EMBL/GenBank/DDBJ whole genome shotgun (WGS) entry which is preliminary data.</text>
</comment>
<sequence>MSSSKLYHPCHKLSVPSAKIFWCRHCMQMFEDAISRWRHSRICRGSSGVGVQGKQNKDKNGQVVQMYIKPDAIPYTAALLPGEKPQHKRLVNQTRADLKCMICNRRFMTISDMREHVKDPCTKLCDGLNGVSEELNQFEPVLEIKRVKVDTNQPEEKKSALSLLAAASKHVESLAVSGRIGYNGTSVNYNTAGEVFVTTRSDPFQYTVAAPQNSIQKVLSHLHNQHLTISATETDPNSIQEDSVNLASQNSENIDSESALQNENTIIVIEEQDGPLSSFYKTQDPEQAAILDYVRQTALQLPPGQIIQVQLKEDIVQHFITGGPEGIRPIDLPALFKEEVVDFDSETVVLESISEPIQGSNQETVTSEVVYNEGVGNHQGLELSIQPESVVSVSTGFPFEVAQVEGASFIQVEPIELEATSHAVIRK</sequence>
<evidence type="ECO:0000313" key="1">
    <source>
        <dbReference type="EMBL" id="KAL3842242.1"/>
    </source>
</evidence>
<organism evidence="1 2">
    <name type="scientific">Sinanodonta woodiana</name>
    <name type="common">Chinese pond mussel</name>
    <name type="synonym">Anodonta woodiana</name>
    <dbReference type="NCBI Taxonomy" id="1069815"/>
    <lineage>
        <taxon>Eukaryota</taxon>
        <taxon>Metazoa</taxon>
        <taxon>Spiralia</taxon>
        <taxon>Lophotrochozoa</taxon>
        <taxon>Mollusca</taxon>
        <taxon>Bivalvia</taxon>
        <taxon>Autobranchia</taxon>
        <taxon>Heteroconchia</taxon>
        <taxon>Palaeoheterodonta</taxon>
        <taxon>Unionida</taxon>
        <taxon>Unionoidea</taxon>
        <taxon>Unionidae</taxon>
        <taxon>Unioninae</taxon>
        <taxon>Sinanodonta</taxon>
    </lineage>
</organism>
<protein>
    <recommendedName>
        <fullName evidence="3">C2H2-type domain-containing protein</fullName>
    </recommendedName>
</protein>
<proteinExistence type="predicted"/>
<evidence type="ECO:0008006" key="3">
    <source>
        <dbReference type="Google" id="ProtNLM"/>
    </source>
</evidence>
<dbReference type="AlphaFoldDB" id="A0ABD3U1G1"/>
<gene>
    <name evidence="1" type="ORF">ACJMK2_020278</name>
</gene>